<comment type="caution">
    <text evidence="1">The sequence shown here is derived from an EMBL/GenBank/DDBJ whole genome shotgun (WGS) entry which is preliminary data.</text>
</comment>
<gene>
    <name evidence="1" type="ORF">COU09_03015</name>
</gene>
<proteinExistence type="predicted"/>
<dbReference type="Proteomes" id="UP000229615">
    <property type="component" value="Unassembled WGS sequence"/>
</dbReference>
<dbReference type="EMBL" id="PFBB01000034">
    <property type="protein sequence ID" value="PIR88312.1"/>
    <property type="molecule type" value="Genomic_DNA"/>
</dbReference>
<evidence type="ECO:0000313" key="1">
    <source>
        <dbReference type="EMBL" id="PIR88312.1"/>
    </source>
</evidence>
<reference evidence="2" key="1">
    <citation type="submission" date="2017-09" db="EMBL/GenBank/DDBJ databases">
        <title>Depth-based differentiation of microbial function through sediment-hosted aquifers and enrichment of novel symbionts in the deep terrestrial subsurface.</title>
        <authorList>
            <person name="Probst A.J."/>
            <person name="Ladd B."/>
            <person name="Jarett J.K."/>
            <person name="Geller-Mcgrath D.E."/>
            <person name="Sieber C.M.K."/>
            <person name="Emerson J.B."/>
            <person name="Anantharaman K."/>
            <person name="Thomas B.C."/>
            <person name="Malmstrom R."/>
            <person name="Stieglmeier M."/>
            <person name="Klingl A."/>
            <person name="Woyke T."/>
            <person name="Ryan C.M."/>
            <person name="Banfield J.F."/>
        </authorList>
    </citation>
    <scope>NUCLEOTIDE SEQUENCE [LARGE SCALE GENOMIC DNA]</scope>
</reference>
<organism evidence="1 2">
    <name type="scientific">Candidatus Harrisonbacteria bacterium CG10_big_fil_rev_8_21_14_0_10_44_23</name>
    <dbReference type="NCBI Taxonomy" id="1974585"/>
    <lineage>
        <taxon>Bacteria</taxon>
        <taxon>Candidatus Harrisoniibacteriota</taxon>
    </lineage>
</organism>
<accession>A0A2H0UPF9</accession>
<protein>
    <submittedName>
        <fullName evidence="1">Uncharacterized protein</fullName>
    </submittedName>
</protein>
<evidence type="ECO:0000313" key="2">
    <source>
        <dbReference type="Proteomes" id="UP000229615"/>
    </source>
</evidence>
<dbReference type="AlphaFoldDB" id="A0A2H0UPF9"/>
<sequence>MSQNFEGSLENTPEREAAAKAEFLHHLRALVEGGEMSDGEQTKEYATSGESTISISFLKKLKGENVDGGPYERQEEEDFARLQIIEPLEERREKITSYVYHSDADIKKFITTAVTGDIAKTLQEAFHQMAVENQNGEHPGISVSVEEIEELNGKLQKLIQSRQ</sequence>
<name>A0A2H0UPF9_9BACT</name>